<feature type="transmembrane region" description="Helical" evidence="2">
    <location>
        <begin position="102"/>
        <end position="122"/>
    </location>
</feature>
<accession>A0AAJ5RYC0</accession>
<keyword evidence="2" id="KW-0812">Transmembrane</keyword>
<feature type="transmembrane region" description="Helical" evidence="2">
    <location>
        <begin position="147"/>
        <end position="165"/>
    </location>
</feature>
<dbReference type="AlphaFoldDB" id="A0AAJ5RYC0"/>
<evidence type="ECO:0000256" key="1">
    <source>
        <dbReference type="PROSITE-ProRule" id="PRU00703"/>
    </source>
</evidence>
<sequence>MPASRSESRLLRLLPPALNIPPKEWLRAGIGALLGLFLAGWLTSMAYGPGIALHLLGPLAASAVLVFAVHSGPLAQPWPVLGSYALAGAVGLAMRQGFGPELWVAAVALGISILVMCLLRCLHPPGGGVAVSAVLADPGLTALGDHLLQPVLLNALILVTVAVLYNRLTGVRYPKGAVIRKDLHHTHDPLPTERVGVRSEDLDHALEELGEFVDVTRDELERIILATEQHALQRSLGGITAASVMSRDVQFASPDTTLERAWAMLASHHLKTLPVLQHGKLVGIVSLSDLVGPAMQRGRFTWRGLFGRPPVRLAQVMMQPVVSVSSQHPLERLLPLLCEQGLHCLPVLDDGRLVGVITQTDLIAGLKRQLLSKAQQVSENRVPAL</sequence>
<dbReference type="PANTHER" id="PTHR33741">
    <property type="entry name" value="TRANSMEMBRANE PROTEIN DDB_G0269096-RELATED"/>
    <property type="match status" value="1"/>
</dbReference>
<dbReference type="PANTHER" id="PTHR33741:SF5">
    <property type="entry name" value="TRANSMEMBRANE PROTEIN DDB_G0269096-RELATED"/>
    <property type="match status" value="1"/>
</dbReference>
<feature type="transmembrane region" description="Helical" evidence="2">
    <location>
        <begin position="76"/>
        <end position="95"/>
    </location>
</feature>
<protein>
    <submittedName>
        <fullName evidence="4">HPP family protein</fullName>
    </submittedName>
</protein>
<feature type="transmembrane region" description="Helical" evidence="2">
    <location>
        <begin position="25"/>
        <end position="44"/>
    </location>
</feature>
<dbReference type="Pfam" id="PF00571">
    <property type="entry name" value="CBS"/>
    <property type="match status" value="2"/>
</dbReference>
<dbReference type="Pfam" id="PF04982">
    <property type="entry name" value="TM_HPP"/>
    <property type="match status" value="1"/>
</dbReference>
<feature type="domain" description="CBS" evidence="3">
    <location>
        <begin position="245"/>
        <end position="301"/>
    </location>
</feature>
<evidence type="ECO:0000313" key="5">
    <source>
        <dbReference type="Proteomes" id="UP001217631"/>
    </source>
</evidence>
<dbReference type="RefSeq" id="WP_192439903.1">
    <property type="nucleotide sequence ID" value="NZ_CP118677.1"/>
</dbReference>
<dbReference type="SUPFAM" id="SSF54631">
    <property type="entry name" value="CBS-domain pair"/>
    <property type="match status" value="1"/>
</dbReference>
<name>A0AAJ5RYC0_9PSED</name>
<feature type="transmembrane region" description="Helical" evidence="2">
    <location>
        <begin position="51"/>
        <end position="70"/>
    </location>
</feature>
<proteinExistence type="predicted"/>
<dbReference type="SMART" id="SM00116">
    <property type="entry name" value="CBS"/>
    <property type="match status" value="2"/>
</dbReference>
<evidence type="ECO:0000313" key="4">
    <source>
        <dbReference type="EMBL" id="WEA18734.1"/>
    </source>
</evidence>
<keyword evidence="2" id="KW-1133">Transmembrane helix</keyword>
<dbReference type="CDD" id="cd04600">
    <property type="entry name" value="CBS_pair_HPP_assoc"/>
    <property type="match status" value="1"/>
</dbReference>
<dbReference type="InterPro" id="IPR007065">
    <property type="entry name" value="HPP"/>
</dbReference>
<organism evidence="4 5">
    <name type="scientific">Pseudomonas juntendi</name>
    <dbReference type="NCBI Taxonomy" id="2666183"/>
    <lineage>
        <taxon>Bacteria</taxon>
        <taxon>Pseudomonadati</taxon>
        <taxon>Pseudomonadota</taxon>
        <taxon>Gammaproteobacteria</taxon>
        <taxon>Pseudomonadales</taxon>
        <taxon>Pseudomonadaceae</taxon>
        <taxon>Pseudomonas</taxon>
    </lineage>
</organism>
<dbReference type="Proteomes" id="UP001217631">
    <property type="component" value="Chromosome"/>
</dbReference>
<reference evidence="4" key="1">
    <citation type="submission" date="2023-02" db="EMBL/GenBank/DDBJ databases">
        <title>tmexCD-toprJ-like cluster.</title>
        <authorList>
            <person name="Gao X."/>
            <person name="Wang C."/>
            <person name="Liu J."/>
        </authorList>
    </citation>
    <scope>NUCLEOTIDE SEQUENCE</scope>
    <source>
        <strain evidence="4">GDW21C697WI</strain>
    </source>
</reference>
<dbReference type="Gene3D" id="3.10.580.10">
    <property type="entry name" value="CBS-domain"/>
    <property type="match status" value="2"/>
</dbReference>
<dbReference type="PROSITE" id="PS51371">
    <property type="entry name" value="CBS"/>
    <property type="match status" value="2"/>
</dbReference>
<evidence type="ECO:0000256" key="2">
    <source>
        <dbReference type="SAM" id="Phobius"/>
    </source>
</evidence>
<keyword evidence="1" id="KW-0129">CBS domain</keyword>
<keyword evidence="2" id="KW-0472">Membrane</keyword>
<dbReference type="InterPro" id="IPR058581">
    <property type="entry name" value="TM_HPP"/>
</dbReference>
<evidence type="ECO:0000259" key="3">
    <source>
        <dbReference type="PROSITE" id="PS51371"/>
    </source>
</evidence>
<dbReference type="InterPro" id="IPR046342">
    <property type="entry name" value="CBS_dom_sf"/>
</dbReference>
<dbReference type="InterPro" id="IPR000644">
    <property type="entry name" value="CBS_dom"/>
</dbReference>
<dbReference type="EMBL" id="CP118677">
    <property type="protein sequence ID" value="WEA18734.1"/>
    <property type="molecule type" value="Genomic_DNA"/>
</dbReference>
<gene>
    <name evidence="4" type="ORF">PWA60_15625</name>
</gene>
<feature type="domain" description="CBS" evidence="3">
    <location>
        <begin position="317"/>
        <end position="372"/>
    </location>
</feature>